<dbReference type="SMART" id="SM00857">
    <property type="entry name" value="Resolvase"/>
    <property type="match status" value="1"/>
</dbReference>
<dbReference type="PANTHER" id="PTHR30461:SF2">
    <property type="entry name" value="SERINE RECOMBINASE PINE-RELATED"/>
    <property type="match status" value="1"/>
</dbReference>
<dbReference type="RefSeq" id="WP_145191326.1">
    <property type="nucleotide sequence ID" value="NZ_CP036266.1"/>
</dbReference>
<feature type="compositionally biased region" description="Basic residues" evidence="4">
    <location>
        <begin position="251"/>
        <end position="264"/>
    </location>
</feature>
<evidence type="ECO:0000256" key="1">
    <source>
        <dbReference type="ARBA" id="ARBA00023125"/>
    </source>
</evidence>
<evidence type="ECO:0000259" key="5">
    <source>
        <dbReference type="PROSITE" id="PS51737"/>
    </source>
</evidence>
<accession>A0A517PW71</accession>
<evidence type="ECO:0000313" key="6">
    <source>
        <dbReference type="EMBL" id="QDT23626.1"/>
    </source>
</evidence>
<dbReference type="EMBL" id="CP036266">
    <property type="protein sequence ID" value="QDT23626.1"/>
    <property type="molecule type" value="Genomic_DNA"/>
</dbReference>
<feature type="coiled-coil region" evidence="3">
    <location>
        <begin position="395"/>
        <end position="467"/>
    </location>
</feature>
<dbReference type="InterPro" id="IPR050639">
    <property type="entry name" value="SSR_resolvase"/>
</dbReference>
<evidence type="ECO:0000256" key="3">
    <source>
        <dbReference type="SAM" id="Coils"/>
    </source>
</evidence>
<keyword evidence="1" id="KW-0238">DNA-binding</keyword>
<dbReference type="PANTHER" id="PTHR30461">
    <property type="entry name" value="DNA-INVERTASE FROM LAMBDOID PROPHAGE"/>
    <property type="match status" value="1"/>
</dbReference>
<evidence type="ECO:0000313" key="7">
    <source>
        <dbReference type="Proteomes" id="UP000320421"/>
    </source>
</evidence>
<dbReference type="Gene3D" id="3.40.50.1390">
    <property type="entry name" value="Resolvase, N-terminal catalytic domain"/>
    <property type="match status" value="1"/>
</dbReference>
<dbReference type="CDD" id="cd00338">
    <property type="entry name" value="Ser_Recombinase"/>
    <property type="match status" value="1"/>
</dbReference>
<dbReference type="InterPro" id="IPR011109">
    <property type="entry name" value="DNA_bind_recombinase_dom"/>
</dbReference>
<dbReference type="Pfam" id="PF07508">
    <property type="entry name" value="Recombinase"/>
    <property type="match status" value="1"/>
</dbReference>
<dbReference type="Gene3D" id="3.90.1750.20">
    <property type="entry name" value="Putative Large Serine Recombinase, Chain B, Domain 2"/>
    <property type="match status" value="1"/>
</dbReference>
<dbReference type="Pfam" id="PF00239">
    <property type="entry name" value="Resolvase"/>
    <property type="match status" value="1"/>
</dbReference>
<dbReference type="InterPro" id="IPR006119">
    <property type="entry name" value="Resolv_N"/>
</dbReference>
<dbReference type="InterPro" id="IPR038109">
    <property type="entry name" value="DNA_bind_recomb_sf"/>
</dbReference>
<dbReference type="SUPFAM" id="SSF53041">
    <property type="entry name" value="Resolvase-like"/>
    <property type="match status" value="1"/>
</dbReference>
<gene>
    <name evidence="6" type="ORF">HG66A1_54480</name>
</gene>
<reference evidence="6 7" key="1">
    <citation type="submission" date="2019-02" db="EMBL/GenBank/DDBJ databases">
        <title>Deep-cultivation of Planctomycetes and their phenomic and genomic characterization uncovers novel biology.</title>
        <authorList>
            <person name="Wiegand S."/>
            <person name="Jogler M."/>
            <person name="Boedeker C."/>
            <person name="Pinto D."/>
            <person name="Vollmers J."/>
            <person name="Rivas-Marin E."/>
            <person name="Kohn T."/>
            <person name="Peeters S.H."/>
            <person name="Heuer A."/>
            <person name="Rast P."/>
            <person name="Oberbeckmann S."/>
            <person name="Bunk B."/>
            <person name="Jeske O."/>
            <person name="Meyerdierks A."/>
            <person name="Storesund J.E."/>
            <person name="Kallscheuer N."/>
            <person name="Luecker S."/>
            <person name="Lage O.M."/>
            <person name="Pohl T."/>
            <person name="Merkel B.J."/>
            <person name="Hornburger P."/>
            <person name="Mueller R.-W."/>
            <person name="Bruemmer F."/>
            <person name="Labrenz M."/>
            <person name="Spormann A.M."/>
            <person name="Op den Camp H."/>
            <person name="Overmann J."/>
            <person name="Amann R."/>
            <person name="Jetten M.S.M."/>
            <person name="Mascher T."/>
            <person name="Medema M.H."/>
            <person name="Devos D.P."/>
            <person name="Kaster A.-K."/>
            <person name="Ovreas L."/>
            <person name="Rohde M."/>
            <person name="Galperin M.Y."/>
            <person name="Jogler C."/>
        </authorList>
    </citation>
    <scope>NUCLEOTIDE SEQUENCE [LARGE SCALE GENOMIC DNA]</scope>
    <source>
        <strain evidence="6 7">HG66A1</strain>
    </source>
</reference>
<sequence>MSFTNTTSFTPRDNHVLHVLGVERISKESQDELSLDDQEALLKQYIKQNYDGPIDFISIKSQGSGEYLDRSELFEIESLIESRNLDVVICEDLGRICRRRRAYDLCELCEDYGTRLIALNDKVDTSQDGWQDSAFLSTWHHERSNRDTSDRIRRSLRNRFINGGIIQTLVFGYIKPDGTKTDQDVYKDPEAEAIYEHWFTMLENGASYSDVADWLNREKIPLGPGSRSDKWSCKMVRRVTYNPILKGERVRNKKKSKRVNRTGRRKSENSPPEEILRRNCPHLAFIAPDRYDRLIMLLDTRNKKYCRKGKNGKDTRKNVSKKRTRFPGQMVECGICGHKYVFGGHGQKDHLMCDGARGHSCWNGVTIDGPLATEKILSAILTEIEQLPDFDQKFLANVQNEARRLDQDLVKKQSQLESEIQRQEQVIENLLNYIRSGNSSERVSQDLSRVETELKENQLKLSSIKDKPHSTVEIPDIFELKELARTNLLHLDQESWEFRILMKRLIPKIVVFPYQLCDGGKIVLRAQFRLFIAGLLENSSTRDTLQKPLERVLTVDLFDSPQRNAYREVVVEMRQANAGDNNQTVKEIAESLGITDTAVQYAMALQRQMDSLGITDPYIPITEPPGTGKLIRHKHPRYQFNPLPHAGEI</sequence>
<evidence type="ECO:0000256" key="2">
    <source>
        <dbReference type="ARBA" id="ARBA00023172"/>
    </source>
</evidence>
<dbReference type="AlphaFoldDB" id="A0A517PW71"/>
<dbReference type="InterPro" id="IPR036162">
    <property type="entry name" value="Resolvase-like_N_sf"/>
</dbReference>
<keyword evidence="3" id="KW-0175">Coiled coil</keyword>
<feature type="region of interest" description="Disordered" evidence="4">
    <location>
        <begin position="250"/>
        <end position="274"/>
    </location>
</feature>
<keyword evidence="2" id="KW-0233">DNA recombination</keyword>
<proteinExistence type="predicted"/>
<dbReference type="GO" id="GO:0000150">
    <property type="term" value="F:DNA strand exchange activity"/>
    <property type="evidence" value="ECO:0007669"/>
    <property type="project" value="InterPro"/>
</dbReference>
<dbReference type="GO" id="GO:0003677">
    <property type="term" value="F:DNA binding"/>
    <property type="evidence" value="ECO:0007669"/>
    <property type="project" value="UniProtKB-KW"/>
</dbReference>
<keyword evidence="7" id="KW-1185">Reference proteome</keyword>
<evidence type="ECO:0000256" key="4">
    <source>
        <dbReference type="SAM" id="MobiDB-lite"/>
    </source>
</evidence>
<name>A0A517PW71_9PLAN</name>
<organism evidence="6 7">
    <name type="scientific">Gimesia chilikensis</name>
    <dbReference type="NCBI Taxonomy" id="2605989"/>
    <lineage>
        <taxon>Bacteria</taxon>
        <taxon>Pseudomonadati</taxon>
        <taxon>Planctomycetota</taxon>
        <taxon>Planctomycetia</taxon>
        <taxon>Planctomycetales</taxon>
        <taxon>Planctomycetaceae</taxon>
        <taxon>Gimesia</taxon>
    </lineage>
</organism>
<protein>
    <submittedName>
        <fullName evidence="6">Recombinase</fullName>
    </submittedName>
</protein>
<dbReference type="OrthoDB" id="210736at2"/>
<dbReference type="Proteomes" id="UP000320421">
    <property type="component" value="Chromosome"/>
</dbReference>
<dbReference type="PROSITE" id="PS51737">
    <property type="entry name" value="RECOMBINASE_DNA_BIND"/>
    <property type="match status" value="1"/>
</dbReference>
<feature type="domain" description="Recombinase" evidence="5">
    <location>
        <begin position="170"/>
        <end position="304"/>
    </location>
</feature>